<keyword evidence="4" id="KW-1133">Transmembrane helix</keyword>
<keyword evidence="6" id="KW-1185">Reference proteome</keyword>
<organism evidence="5 6">
    <name type="scientific">Carboxydichorda subterranea</name>
    <dbReference type="NCBI Taxonomy" id="3109565"/>
    <lineage>
        <taxon>Bacteria</taxon>
        <taxon>Bacillati</taxon>
        <taxon>Bacillota</taxon>
        <taxon>Limnochordia</taxon>
        <taxon>Limnochordales</taxon>
        <taxon>Geochordaceae</taxon>
        <taxon>Carboxydichorda</taxon>
    </lineage>
</organism>
<evidence type="ECO:0000256" key="4">
    <source>
        <dbReference type="SAM" id="Phobius"/>
    </source>
</evidence>
<evidence type="ECO:0000256" key="1">
    <source>
        <dbReference type="ARBA" id="ARBA00005278"/>
    </source>
</evidence>
<evidence type="ECO:0000313" key="5">
    <source>
        <dbReference type="EMBL" id="WRP16108.1"/>
    </source>
</evidence>
<dbReference type="PANTHER" id="PTHR22550">
    <property type="entry name" value="SPORE GERMINATION PROTEIN"/>
    <property type="match status" value="1"/>
</dbReference>
<dbReference type="EMBL" id="CP141615">
    <property type="protein sequence ID" value="WRP16108.1"/>
    <property type="molecule type" value="Genomic_DNA"/>
</dbReference>
<evidence type="ECO:0000313" key="6">
    <source>
        <dbReference type="Proteomes" id="UP001332192"/>
    </source>
</evidence>
<gene>
    <name evidence="5" type="ORF">U7230_08300</name>
</gene>
<feature type="transmembrane region" description="Helical" evidence="4">
    <location>
        <begin position="484"/>
        <end position="507"/>
    </location>
</feature>
<dbReference type="InterPro" id="IPR004995">
    <property type="entry name" value="Spore_Ger"/>
</dbReference>
<dbReference type="PANTHER" id="PTHR22550:SF5">
    <property type="entry name" value="LEUCINE ZIPPER PROTEIN 4"/>
    <property type="match status" value="1"/>
</dbReference>
<dbReference type="PIRSF" id="PIRSF005690">
    <property type="entry name" value="GerBA"/>
    <property type="match status" value="1"/>
</dbReference>
<feature type="transmembrane region" description="Helical" evidence="4">
    <location>
        <begin position="360"/>
        <end position="381"/>
    </location>
</feature>
<feature type="transmembrane region" description="Helical" evidence="4">
    <location>
        <begin position="431"/>
        <end position="449"/>
    </location>
</feature>
<evidence type="ECO:0000256" key="3">
    <source>
        <dbReference type="SAM" id="MobiDB-lite"/>
    </source>
</evidence>
<comment type="similarity">
    <text evidence="1">Belongs to the GerABKA family.</text>
</comment>
<name>A0ABZ1BVB6_9FIRM</name>
<reference evidence="5 6" key="1">
    <citation type="journal article" date="2024" name="Front. Microbiol.">
        <title>Novel thermophilic genera Geochorda gen. nov. and Carboxydochorda gen. nov. from the deep terrestrial subsurface reveal the ecophysiological diversity in the class Limnochordia.</title>
        <authorList>
            <person name="Karnachuk O.V."/>
            <person name="Lukina A.P."/>
            <person name="Avakyan M.R."/>
            <person name="Kadnikov V.V."/>
            <person name="Begmatov S."/>
            <person name="Beletsky A.V."/>
            <person name="Vlasova K.G."/>
            <person name="Novikov A.A."/>
            <person name="Shcherbakova V.A."/>
            <person name="Mardanov A.V."/>
            <person name="Ravin N.V."/>
        </authorList>
    </citation>
    <scope>NUCLEOTIDE SEQUENCE [LARGE SCALE GENOMIC DNA]</scope>
    <source>
        <strain evidence="5 6">L945</strain>
    </source>
</reference>
<feature type="region of interest" description="Disordered" evidence="3">
    <location>
        <begin position="550"/>
        <end position="595"/>
    </location>
</feature>
<dbReference type="InterPro" id="IPR050768">
    <property type="entry name" value="UPF0353/GerABKA_families"/>
</dbReference>
<keyword evidence="4" id="KW-0812">Transmembrane</keyword>
<accession>A0ABZ1BVB6</accession>
<feature type="transmembrane region" description="Helical" evidence="4">
    <location>
        <begin position="455"/>
        <end position="477"/>
    </location>
</feature>
<dbReference type="Proteomes" id="UP001332192">
    <property type="component" value="Chromosome"/>
</dbReference>
<evidence type="ECO:0000256" key="2">
    <source>
        <dbReference type="ARBA" id="ARBA00023136"/>
    </source>
</evidence>
<protein>
    <submittedName>
        <fullName evidence="5">Spore germination protein</fullName>
    </submittedName>
</protein>
<dbReference type="RefSeq" id="WP_324715381.1">
    <property type="nucleotide sequence ID" value="NZ_CP141615.1"/>
</dbReference>
<keyword evidence="2 4" id="KW-0472">Membrane</keyword>
<sequence>MVPRQPGMTGAEDASPRTELTDLIRAVQRESGRQMRLQKGTIGRVGRQAARVLSLTHSLRPEPLDRVCPSVEENLDYLKCTLGDSDDVVFRRFRVGGRSGLQAALVYLDGLVDRASVNRHVLEPVMVRPSTMAVLDRPLDVSFYRQIVLDALLSSSEVMVSPSMTRALDQLLAGEALLFLEGVPEALIIGARGWADRGIEEPIGEAVIRGPRDGFGETLRKNTALIRRRIRDPSLRVQSLRVGRRSRTDVCIVYLEGVANNRLVGELQERLQQIDVDAVLESGTIEQLIESHPWSPFPQLQTTERPDRVASAVLEGRVAVLVDGTPMALILPATFTVFYQTPEDYYERFLVATLVRGIRLLALFASLTFTALYVALVGFHAEMLPTSFAVALAGARASVPFPVAVDALLLEVTMEVVREASVRLPRPIGPTIGIVGTLVIGQALTQAGIVSPVLVIVVAATTIASFALPSYSAAIAYRILKFPVILAAAVLGLYGIMAVLIVILIHLSAMETFGVPYLAPAAPLRFSDLKDTVVRSPLWAMRRRPEMLQPRQAHRMAEQLPRHQPSRPAVETERQGTTPGPVRLQDGQGHDGGER</sequence>
<dbReference type="Pfam" id="PF03323">
    <property type="entry name" value="GerA"/>
    <property type="match status" value="1"/>
</dbReference>
<proteinExistence type="inferred from homology"/>